<dbReference type="PATRIC" id="fig|1423715.3.peg.2113"/>
<sequence length="66" mass="7550">MEAFDQVAKREELPYWMNKSQACTYANVSDKTLKKFIADGLRVMVKGGIERISKKAVDDYYAAAER</sequence>
<evidence type="ECO:0000313" key="2">
    <source>
        <dbReference type="Proteomes" id="UP000051955"/>
    </source>
</evidence>
<proteinExistence type="predicted"/>
<name>A0A0R1LKX2_9LACO</name>
<dbReference type="Proteomes" id="UP000051955">
    <property type="component" value="Unassembled WGS sequence"/>
</dbReference>
<dbReference type="EMBL" id="AZDV01000003">
    <property type="protein sequence ID" value="KRK96558.1"/>
    <property type="molecule type" value="Genomic_DNA"/>
</dbReference>
<reference evidence="1 2" key="1">
    <citation type="journal article" date="2015" name="Genome Announc.">
        <title>Expanding the biotechnology potential of lactobacilli through comparative genomics of 213 strains and associated genera.</title>
        <authorList>
            <person name="Sun Z."/>
            <person name="Harris H.M."/>
            <person name="McCann A."/>
            <person name="Guo C."/>
            <person name="Argimon S."/>
            <person name="Zhang W."/>
            <person name="Yang X."/>
            <person name="Jeffery I.B."/>
            <person name="Cooney J.C."/>
            <person name="Kagawa T.F."/>
            <person name="Liu W."/>
            <person name="Song Y."/>
            <person name="Salvetti E."/>
            <person name="Wrobel A."/>
            <person name="Rasinkangas P."/>
            <person name="Parkhill J."/>
            <person name="Rea M.C."/>
            <person name="O'Sullivan O."/>
            <person name="Ritari J."/>
            <person name="Douillard F.P."/>
            <person name="Paul Ross R."/>
            <person name="Yang R."/>
            <person name="Briner A.E."/>
            <person name="Felis G.E."/>
            <person name="de Vos W.M."/>
            <person name="Barrangou R."/>
            <person name="Klaenhammer T.R."/>
            <person name="Caufield P.W."/>
            <person name="Cui Y."/>
            <person name="Zhang H."/>
            <person name="O'Toole P.W."/>
        </authorList>
    </citation>
    <scope>NUCLEOTIDE SEQUENCE [LARGE SCALE GENOMIC DNA]</scope>
    <source>
        <strain evidence="1 2">DSM 19394</strain>
    </source>
</reference>
<accession>A0A0R1LKX2</accession>
<gene>
    <name evidence="1" type="ORF">FD25_GL002055</name>
</gene>
<evidence type="ECO:0000313" key="1">
    <source>
        <dbReference type="EMBL" id="KRK96558.1"/>
    </source>
</evidence>
<keyword evidence="2" id="KW-1185">Reference proteome</keyword>
<evidence type="ECO:0008006" key="3">
    <source>
        <dbReference type="Google" id="ProtNLM"/>
    </source>
</evidence>
<protein>
    <recommendedName>
        <fullName evidence="3">Helix-turn-helix domain-containing protein</fullName>
    </recommendedName>
</protein>
<organism evidence="1 2">
    <name type="scientific">Levilactobacillus acidifarinae DSM 19394 = JCM 15949</name>
    <dbReference type="NCBI Taxonomy" id="1423715"/>
    <lineage>
        <taxon>Bacteria</taxon>
        <taxon>Bacillati</taxon>
        <taxon>Bacillota</taxon>
        <taxon>Bacilli</taxon>
        <taxon>Lactobacillales</taxon>
        <taxon>Lactobacillaceae</taxon>
        <taxon>Levilactobacillus</taxon>
    </lineage>
</organism>
<dbReference type="AlphaFoldDB" id="A0A0R1LKX2"/>
<comment type="caution">
    <text evidence="1">The sequence shown here is derived from an EMBL/GenBank/DDBJ whole genome shotgun (WGS) entry which is preliminary data.</text>
</comment>